<dbReference type="GO" id="GO:0006397">
    <property type="term" value="P:mRNA processing"/>
    <property type="evidence" value="ECO:0007669"/>
    <property type="project" value="UniProtKB-KW"/>
</dbReference>
<evidence type="ECO:0000256" key="5">
    <source>
        <dbReference type="ARBA" id="ARBA00022840"/>
    </source>
</evidence>
<name>A0AAV7YQ34_9EUKA</name>
<dbReference type="PANTHER" id="PTHR12272:SF11">
    <property type="entry name" value="PAN2-PAN3 DEADENYLATION COMPLEX SUBUNIT PAN3"/>
    <property type="match status" value="1"/>
</dbReference>
<gene>
    <name evidence="9" type="ORF">M0812_20805</name>
</gene>
<dbReference type="InterPro" id="IPR041332">
    <property type="entry name" value="Pan3_CK"/>
</dbReference>
<proteinExistence type="predicted"/>
<evidence type="ECO:0000256" key="4">
    <source>
        <dbReference type="ARBA" id="ARBA00022741"/>
    </source>
</evidence>
<dbReference type="EMBL" id="JANTQA010000047">
    <property type="protein sequence ID" value="KAJ3431881.1"/>
    <property type="molecule type" value="Genomic_DNA"/>
</dbReference>
<dbReference type="Gene3D" id="1.20.5.5160">
    <property type="match status" value="1"/>
</dbReference>
<dbReference type="InterPro" id="IPR011009">
    <property type="entry name" value="Kinase-like_dom_sf"/>
</dbReference>
<evidence type="ECO:0000256" key="6">
    <source>
        <dbReference type="ARBA" id="ARBA00023054"/>
    </source>
</evidence>
<keyword evidence="3" id="KW-0507">mRNA processing</keyword>
<keyword evidence="5" id="KW-0067">ATP-binding</keyword>
<feature type="coiled-coil region" evidence="7">
    <location>
        <begin position="119"/>
        <end position="155"/>
    </location>
</feature>
<evidence type="ECO:0000259" key="8">
    <source>
        <dbReference type="PROSITE" id="PS50011"/>
    </source>
</evidence>
<dbReference type="GO" id="GO:0005524">
    <property type="term" value="F:ATP binding"/>
    <property type="evidence" value="ECO:0007669"/>
    <property type="project" value="UniProtKB-KW"/>
</dbReference>
<dbReference type="PANTHER" id="PTHR12272">
    <property type="entry name" value="DEADENYLATION COMPLEX SUBUNIT PAN3"/>
    <property type="match status" value="1"/>
</dbReference>
<keyword evidence="4" id="KW-0547">Nucleotide-binding</keyword>
<dbReference type="SMART" id="SM00220">
    <property type="entry name" value="S_TKc"/>
    <property type="match status" value="1"/>
</dbReference>
<evidence type="ECO:0000256" key="2">
    <source>
        <dbReference type="ARBA" id="ARBA00022490"/>
    </source>
</evidence>
<dbReference type="GO" id="GO:0004672">
    <property type="term" value="F:protein kinase activity"/>
    <property type="evidence" value="ECO:0007669"/>
    <property type="project" value="InterPro"/>
</dbReference>
<comment type="caution">
    <text evidence="9">The sequence shown here is derived from an EMBL/GenBank/DDBJ whole genome shotgun (WGS) entry which is preliminary data.</text>
</comment>
<accession>A0AAV7YQ34</accession>
<dbReference type="InterPro" id="IPR030844">
    <property type="entry name" value="PAN3"/>
</dbReference>
<dbReference type="Gene3D" id="1.10.510.10">
    <property type="entry name" value="Transferase(Phosphotransferase) domain 1"/>
    <property type="match status" value="1"/>
</dbReference>
<dbReference type="Pfam" id="PF00069">
    <property type="entry name" value="Pkinase"/>
    <property type="match status" value="1"/>
</dbReference>
<dbReference type="PROSITE" id="PS50011">
    <property type="entry name" value="PROTEIN_KINASE_DOM"/>
    <property type="match status" value="1"/>
</dbReference>
<dbReference type="GO" id="GO:0031251">
    <property type="term" value="C:PAN complex"/>
    <property type="evidence" value="ECO:0007669"/>
    <property type="project" value="InterPro"/>
</dbReference>
<dbReference type="InterPro" id="IPR000719">
    <property type="entry name" value="Prot_kinase_dom"/>
</dbReference>
<sequence>MSNQEFGYNEYGNNSGTNYTYYDPYSNYQTINQMGTTNEVYHLNEMVDEKDYNYGSNYIDYSGQYSDYPSYSQMSESKQIYDDQLFPNYSQVSTNMINGGLEIQPQFQQSQQYQSRIQQQQYEQQYHQEQQLQRNLQLQQQQQQQQLQFNQKQEKKTTQRTTTTNKHNFKHQNRYMVSPNLRSVQSFSVDKDFKKEINKKRIARIKNLTQEEVSKQKIPIKIQTYHSFYPLEPTLEMKSQFRRKDAIFPFDRVCFRATNENDGYQYAASIIHNSSLTNGKEKINVWKSIKHPNIITFHEAFDLTEFKEISTFFIYDYHPNAKTLEKHHIIEQNTITEQILWKYIVQLVTAIKYTHSKKLTCENLTPSKILIIKKRFHRIKLNYLGLPQILMVNSKKSLKELQEEDLISLGKTILSLICGVQTIENLNDSIKLVLKSNYSTKLKDLIKYLLMYENSQESPTIGKIVLMINDEILNHLETVYQENDLTTRQLEKEVDNGQILNLLFKLLSIVEKPNLLKDKTWSTTGNRLLLQLFKDSCFHQVDENNVPVIDYSHVMESLKKLDAGLNENLLLYTKDEKSLFVVTYNELKDCLEKSFGQILNLIKK</sequence>
<evidence type="ECO:0000256" key="3">
    <source>
        <dbReference type="ARBA" id="ARBA00022664"/>
    </source>
</evidence>
<evidence type="ECO:0000256" key="1">
    <source>
        <dbReference type="ARBA" id="ARBA00004496"/>
    </source>
</evidence>
<reference evidence="9" key="1">
    <citation type="submission" date="2022-08" db="EMBL/GenBank/DDBJ databases">
        <title>Novel sulphate-reducing endosymbionts in the free-living metamonad Anaeramoeba.</title>
        <authorList>
            <person name="Jerlstrom-Hultqvist J."/>
            <person name="Cepicka I."/>
            <person name="Gallot-Lavallee L."/>
            <person name="Salas-Leiva D."/>
            <person name="Curtis B.A."/>
            <person name="Zahonova K."/>
            <person name="Pipaliya S."/>
            <person name="Dacks J."/>
            <person name="Roger A.J."/>
        </authorList>
    </citation>
    <scope>NUCLEOTIDE SEQUENCE</scope>
    <source>
        <strain evidence="9">Busselton2</strain>
    </source>
</reference>
<protein>
    <submittedName>
        <fullName evidence="9">Deadenylation complex subunit pan3</fullName>
    </submittedName>
</protein>
<dbReference type="SUPFAM" id="SSF56112">
    <property type="entry name" value="Protein kinase-like (PK-like)"/>
    <property type="match status" value="1"/>
</dbReference>
<keyword evidence="2" id="KW-0963">Cytoplasm</keyword>
<dbReference type="GO" id="GO:0000932">
    <property type="term" value="C:P-body"/>
    <property type="evidence" value="ECO:0007669"/>
    <property type="project" value="TreeGrafter"/>
</dbReference>
<dbReference type="Pfam" id="PF18101">
    <property type="entry name" value="Pan3_CK"/>
    <property type="match status" value="1"/>
</dbReference>
<comment type="subcellular location">
    <subcellularLocation>
        <location evidence="1">Cytoplasm</location>
    </subcellularLocation>
</comment>
<dbReference type="AlphaFoldDB" id="A0AAV7YQ34"/>
<evidence type="ECO:0000313" key="9">
    <source>
        <dbReference type="EMBL" id="KAJ3431881.1"/>
    </source>
</evidence>
<dbReference type="GO" id="GO:0000289">
    <property type="term" value="P:nuclear-transcribed mRNA poly(A) tail shortening"/>
    <property type="evidence" value="ECO:0007669"/>
    <property type="project" value="InterPro"/>
</dbReference>
<dbReference type="GO" id="GO:0008143">
    <property type="term" value="F:poly(A) binding"/>
    <property type="evidence" value="ECO:0007669"/>
    <property type="project" value="TreeGrafter"/>
</dbReference>
<organism evidence="9 10">
    <name type="scientific">Anaeramoeba flamelloides</name>
    <dbReference type="NCBI Taxonomy" id="1746091"/>
    <lineage>
        <taxon>Eukaryota</taxon>
        <taxon>Metamonada</taxon>
        <taxon>Anaeramoebidae</taxon>
        <taxon>Anaeramoeba</taxon>
    </lineage>
</organism>
<dbReference type="Gene3D" id="1.10.287.3700">
    <property type="match status" value="1"/>
</dbReference>
<dbReference type="Proteomes" id="UP001146793">
    <property type="component" value="Unassembled WGS sequence"/>
</dbReference>
<keyword evidence="6 7" id="KW-0175">Coiled coil</keyword>
<evidence type="ECO:0000256" key="7">
    <source>
        <dbReference type="SAM" id="Coils"/>
    </source>
</evidence>
<feature type="domain" description="Protein kinase" evidence="8">
    <location>
        <begin position="239"/>
        <end position="473"/>
    </location>
</feature>
<evidence type="ECO:0000313" key="10">
    <source>
        <dbReference type="Proteomes" id="UP001146793"/>
    </source>
</evidence>